<evidence type="ECO:0000256" key="2">
    <source>
        <dbReference type="ARBA" id="ARBA00023015"/>
    </source>
</evidence>
<dbReference type="Pfam" id="PF00010">
    <property type="entry name" value="HLH"/>
    <property type="match status" value="1"/>
</dbReference>
<evidence type="ECO:0000256" key="1">
    <source>
        <dbReference type="ARBA" id="ARBA00004123"/>
    </source>
</evidence>
<name>A0AAN9PW42_CLITE</name>
<keyword evidence="2" id="KW-0805">Transcription regulation</keyword>
<dbReference type="GO" id="GO:0003677">
    <property type="term" value="F:DNA binding"/>
    <property type="evidence" value="ECO:0007669"/>
    <property type="project" value="UniProtKB-KW"/>
</dbReference>
<dbReference type="PANTHER" id="PTHR45914">
    <property type="entry name" value="TRANSCRIPTION FACTOR HEC3-RELATED"/>
    <property type="match status" value="1"/>
</dbReference>
<dbReference type="GO" id="GO:0005634">
    <property type="term" value="C:nucleus"/>
    <property type="evidence" value="ECO:0007669"/>
    <property type="project" value="UniProtKB-SubCell"/>
</dbReference>
<dbReference type="SUPFAM" id="SSF47459">
    <property type="entry name" value="HLH, helix-loop-helix DNA-binding domain"/>
    <property type="match status" value="1"/>
</dbReference>
<dbReference type="InterPro" id="IPR036638">
    <property type="entry name" value="HLH_DNA-bd_sf"/>
</dbReference>
<dbReference type="InterPro" id="IPR011598">
    <property type="entry name" value="bHLH_dom"/>
</dbReference>
<feature type="domain" description="BHLH" evidence="6">
    <location>
        <begin position="25"/>
        <end position="74"/>
    </location>
</feature>
<evidence type="ECO:0000313" key="8">
    <source>
        <dbReference type="Proteomes" id="UP001359559"/>
    </source>
</evidence>
<proteinExistence type="predicted"/>
<accession>A0AAN9PW42</accession>
<dbReference type="PROSITE" id="PS50888">
    <property type="entry name" value="BHLH"/>
    <property type="match status" value="1"/>
</dbReference>
<dbReference type="PANTHER" id="PTHR45914:SF24">
    <property type="entry name" value="BHLH DOMAIN-CONTAINING PROTEIN"/>
    <property type="match status" value="1"/>
</dbReference>
<dbReference type="SMART" id="SM00353">
    <property type="entry name" value="HLH"/>
    <property type="match status" value="1"/>
</dbReference>
<sequence>MPEFKVPQYGSFVDDVQSEKRGNERTISAQSIAARERRRKITVKTQELGMLVPGGPKMNTAEMLHAAAKYVKYLQSQVQMLQLMKTLEEDKTGSPSENLQALFVSPFVQEKLYSEERCFVTKEFVTTLTNDDDVQSRPTILKDLKQLIGTDREETKA</sequence>
<evidence type="ECO:0000313" key="7">
    <source>
        <dbReference type="EMBL" id="KAK7311103.1"/>
    </source>
</evidence>
<dbReference type="EMBL" id="JAYKXN010000002">
    <property type="protein sequence ID" value="KAK7311103.1"/>
    <property type="molecule type" value="Genomic_DNA"/>
</dbReference>
<dbReference type="Gene3D" id="4.10.280.10">
    <property type="entry name" value="Helix-loop-helix DNA-binding domain"/>
    <property type="match status" value="1"/>
</dbReference>
<keyword evidence="5" id="KW-0539">Nucleus</keyword>
<keyword evidence="4" id="KW-0804">Transcription</keyword>
<dbReference type="AlphaFoldDB" id="A0AAN9PW42"/>
<evidence type="ECO:0000256" key="4">
    <source>
        <dbReference type="ARBA" id="ARBA00023163"/>
    </source>
</evidence>
<dbReference type="GO" id="GO:0046983">
    <property type="term" value="F:protein dimerization activity"/>
    <property type="evidence" value="ECO:0007669"/>
    <property type="project" value="InterPro"/>
</dbReference>
<reference evidence="7 8" key="1">
    <citation type="submission" date="2024-01" db="EMBL/GenBank/DDBJ databases">
        <title>The genomes of 5 underutilized Papilionoideae crops provide insights into root nodulation and disease resistance.</title>
        <authorList>
            <person name="Yuan L."/>
        </authorList>
    </citation>
    <scope>NUCLEOTIDE SEQUENCE [LARGE SCALE GENOMIC DNA]</scope>
    <source>
        <strain evidence="7">LY-2023</strain>
        <tissue evidence="7">Leaf</tissue>
    </source>
</reference>
<evidence type="ECO:0000259" key="6">
    <source>
        <dbReference type="PROSITE" id="PS50888"/>
    </source>
</evidence>
<protein>
    <recommendedName>
        <fullName evidence="6">BHLH domain-containing protein</fullName>
    </recommendedName>
</protein>
<gene>
    <name evidence="7" type="ORF">RJT34_09010</name>
</gene>
<comment type="subcellular location">
    <subcellularLocation>
        <location evidence="1">Nucleus</location>
    </subcellularLocation>
</comment>
<dbReference type="InterPro" id="IPR045843">
    <property type="entry name" value="IND-like"/>
</dbReference>
<dbReference type="GO" id="GO:0003700">
    <property type="term" value="F:DNA-binding transcription factor activity"/>
    <property type="evidence" value="ECO:0007669"/>
    <property type="project" value="InterPro"/>
</dbReference>
<dbReference type="Proteomes" id="UP001359559">
    <property type="component" value="Unassembled WGS sequence"/>
</dbReference>
<keyword evidence="3" id="KW-0238">DNA-binding</keyword>
<keyword evidence="8" id="KW-1185">Reference proteome</keyword>
<evidence type="ECO:0000256" key="5">
    <source>
        <dbReference type="ARBA" id="ARBA00023242"/>
    </source>
</evidence>
<evidence type="ECO:0000256" key="3">
    <source>
        <dbReference type="ARBA" id="ARBA00023125"/>
    </source>
</evidence>
<organism evidence="7 8">
    <name type="scientific">Clitoria ternatea</name>
    <name type="common">Butterfly pea</name>
    <dbReference type="NCBI Taxonomy" id="43366"/>
    <lineage>
        <taxon>Eukaryota</taxon>
        <taxon>Viridiplantae</taxon>
        <taxon>Streptophyta</taxon>
        <taxon>Embryophyta</taxon>
        <taxon>Tracheophyta</taxon>
        <taxon>Spermatophyta</taxon>
        <taxon>Magnoliopsida</taxon>
        <taxon>eudicotyledons</taxon>
        <taxon>Gunneridae</taxon>
        <taxon>Pentapetalae</taxon>
        <taxon>rosids</taxon>
        <taxon>fabids</taxon>
        <taxon>Fabales</taxon>
        <taxon>Fabaceae</taxon>
        <taxon>Papilionoideae</taxon>
        <taxon>50 kb inversion clade</taxon>
        <taxon>NPAAA clade</taxon>
        <taxon>indigoferoid/millettioid clade</taxon>
        <taxon>Phaseoleae</taxon>
        <taxon>Clitoria</taxon>
    </lineage>
</organism>
<comment type="caution">
    <text evidence="7">The sequence shown here is derived from an EMBL/GenBank/DDBJ whole genome shotgun (WGS) entry which is preliminary data.</text>
</comment>